<proteinExistence type="predicted"/>
<dbReference type="RefSeq" id="WP_054358167.1">
    <property type="nucleotide sequence ID" value="NZ_LJYW01000001.1"/>
</dbReference>
<name>A0A0P6VNS5_9HYPH</name>
<dbReference type="PANTHER" id="PTHR11365">
    <property type="entry name" value="5-OXOPROLINASE RELATED"/>
    <property type="match status" value="1"/>
</dbReference>
<sequence length="580" mass="61411">MSAASIDPITLEVIRNALASTADEMALIVMRSAYSPVVRDIMDYSTALCDAQGRVIAQGLTLPIQLCSFPRIMRYVQERFGADLNPGDILIANDPYGSGGQHLPDIYILKPIFVDAALAGFAATVAHHTDIGGIVPGSVAIYSTEIQQEGLRLPLVKLYEKGQPVDAVMRIIEANTRSPVEVLGDIRAQIAACHVAEEGLTALVRRYGAGLLAGYIEALHDHAEALMRETIRALPDGVYRAVDYIDGFGETPVPLPIAVTVTVAGDRLDIDFTGTADQVAAAINCPISLPESASFCAVRCLSRQDIPNCEGYLRPITVSAPEGCLVNPRYPAACGARGVVGYRVFDAIMQALAQVVPERAIGGSEGGPYLLAAGGVHHGRPYVLNEMVVGTWGARAGKDGIEGISNPAANISNQPVEMIETDMPVEVLAYGLVADSGGPGEFRGGLAFVREFRFLADTRFTLRGDRRDHPPYGLEGGAPGAPSAHILVRPDGAARSLPTMPMESFPARAGDVFRLVGAGGGGYGDPLNRAPERVADDLREGKVSRAGAERDYGVVFCADGVTVDPAATSARRDQLARSRA</sequence>
<evidence type="ECO:0000313" key="3">
    <source>
        <dbReference type="Proteomes" id="UP000048984"/>
    </source>
</evidence>
<dbReference type="InterPro" id="IPR003692">
    <property type="entry name" value="Hydantoinase_B"/>
</dbReference>
<keyword evidence="3" id="KW-1185">Reference proteome</keyword>
<dbReference type="EMBL" id="LJYW01000001">
    <property type="protein sequence ID" value="KPL52004.1"/>
    <property type="molecule type" value="Genomic_DNA"/>
</dbReference>
<feature type="domain" description="Hydantoinase B/oxoprolinase" evidence="1">
    <location>
        <begin position="7"/>
        <end position="526"/>
    </location>
</feature>
<dbReference type="AlphaFoldDB" id="A0A0P6VNS5"/>
<gene>
    <name evidence="2" type="ORF">ABB55_06990</name>
</gene>
<dbReference type="GO" id="GO:0006749">
    <property type="term" value="P:glutathione metabolic process"/>
    <property type="evidence" value="ECO:0007669"/>
    <property type="project" value="TreeGrafter"/>
</dbReference>
<dbReference type="STRING" id="665126.ABB55_06990"/>
<dbReference type="GO" id="GO:0005829">
    <property type="term" value="C:cytosol"/>
    <property type="evidence" value="ECO:0007669"/>
    <property type="project" value="TreeGrafter"/>
</dbReference>
<dbReference type="PANTHER" id="PTHR11365:SF23">
    <property type="entry name" value="HYPOTHETICAL 5-OXOPROLINASE (EUROFUNG)-RELATED"/>
    <property type="match status" value="1"/>
</dbReference>
<organism evidence="2 3">
    <name type="scientific">Prosthecodimorpha hirschii</name>
    <dbReference type="NCBI Taxonomy" id="665126"/>
    <lineage>
        <taxon>Bacteria</taxon>
        <taxon>Pseudomonadati</taxon>
        <taxon>Pseudomonadota</taxon>
        <taxon>Alphaproteobacteria</taxon>
        <taxon>Hyphomicrobiales</taxon>
        <taxon>Ancalomicrobiaceae</taxon>
        <taxon>Prosthecodimorpha</taxon>
    </lineage>
</organism>
<protein>
    <recommendedName>
        <fullName evidence="1">Hydantoinase B/oxoprolinase domain-containing protein</fullName>
    </recommendedName>
</protein>
<dbReference type="Pfam" id="PF02538">
    <property type="entry name" value="Hydantoinase_B"/>
    <property type="match status" value="1"/>
</dbReference>
<comment type="caution">
    <text evidence="2">The sequence shown here is derived from an EMBL/GenBank/DDBJ whole genome shotgun (WGS) entry which is preliminary data.</text>
</comment>
<reference evidence="2 3" key="2">
    <citation type="submission" date="2015-10" db="EMBL/GenBank/DDBJ databases">
        <title>Draft Genome Sequence of Prosthecomicrobium hirschii ATCC 27832.</title>
        <authorList>
            <person name="Daniel J."/>
            <person name="Givan S.A."/>
            <person name="Brun Y.V."/>
            <person name="Brown P.J."/>
        </authorList>
    </citation>
    <scope>NUCLEOTIDE SEQUENCE [LARGE SCALE GENOMIC DNA]</scope>
    <source>
        <strain evidence="2 3">16</strain>
    </source>
</reference>
<evidence type="ECO:0000259" key="1">
    <source>
        <dbReference type="Pfam" id="PF02538"/>
    </source>
</evidence>
<dbReference type="GO" id="GO:0017168">
    <property type="term" value="F:5-oxoprolinase (ATP-hydrolyzing) activity"/>
    <property type="evidence" value="ECO:0007669"/>
    <property type="project" value="TreeGrafter"/>
</dbReference>
<evidence type="ECO:0000313" key="2">
    <source>
        <dbReference type="EMBL" id="KPL52004.1"/>
    </source>
</evidence>
<accession>A0A0P6VNS5</accession>
<dbReference type="Proteomes" id="UP000048984">
    <property type="component" value="Unassembled WGS sequence"/>
</dbReference>
<dbReference type="InterPro" id="IPR045079">
    <property type="entry name" value="Oxoprolinase-like"/>
</dbReference>
<reference evidence="2 3" key="1">
    <citation type="submission" date="2015-09" db="EMBL/GenBank/DDBJ databases">
        <authorList>
            <person name="Jackson K.R."/>
            <person name="Lunt B.L."/>
            <person name="Fisher J.N.B."/>
            <person name="Gardner A.V."/>
            <person name="Bailey M.E."/>
            <person name="Deus L.M."/>
            <person name="Earl A.S."/>
            <person name="Gibby P.D."/>
            <person name="Hartmann K.A."/>
            <person name="Liu J.E."/>
            <person name="Manci A.M."/>
            <person name="Nielsen D.A."/>
            <person name="Solomon M.B."/>
            <person name="Breakwell D.P."/>
            <person name="Burnett S.H."/>
            <person name="Grose J.H."/>
        </authorList>
    </citation>
    <scope>NUCLEOTIDE SEQUENCE [LARGE SCALE GENOMIC DNA]</scope>
    <source>
        <strain evidence="2 3">16</strain>
    </source>
</reference>